<proteinExistence type="inferred from homology"/>
<dbReference type="Pfam" id="PF25877">
    <property type="entry name" value="WHD_SOWAH"/>
    <property type="match status" value="1"/>
</dbReference>
<keyword evidence="2 4" id="KW-0040">ANK repeat</keyword>
<feature type="compositionally biased region" description="Polar residues" evidence="5">
    <location>
        <begin position="90"/>
        <end position="101"/>
    </location>
</feature>
<evidence type="ECO:0000256" key="2">
    <source>
        <dbReference type="ARBA" id="ARBA00023043"/>
    </source>
</evidence>
<keyword evidence="8" id="KW-1185">Reference proteome</keyword>
<dbReference type="STRING" id="37003.ENSKMAP00000010065"/>
<dbReference type="PROSITE" id="PS50088">
    <property type="entry name" value="ANK_REPEAT"/>
    <property type="match status" value="1"/>
</dbReference>
<dbReference type="Ensembl" id="ENSKMAT00000010227.1">
    <property type="protein sequence ID" value="ENSKMAP00000010065.1"/>
    <property type="gene ID" value="ENSKMAG00000007562.1"/>
</dbReference>
<feature type="repeat" description="ANK" evidence="4">
    <location>
        <begin position="273"/>
        <end position="296"/>
    </location>
</feature>
<comment type="similarity">
    <text evidence="3">Belongs to the SOWAH family.</text>
</comment>
<evidence type="ECO:0000313" key="7">
    <source>
        <dbReference type="Ensembl" id="ENSKMAP00000010065.1"/>
    </source>
</evidence>
<feature type="compositionally biased region" description="Low complexity" evidence="5">
    <location>
        <begin position="176"/>
        <end position="196"/>
    </location>
</feature>
<feature type="domain" description="SOWAHA-C winged helix-turn-helix" evidence="6">
    <location>
        <begin position="6"/>
        <end position="78"/>
    </location>
</feature>
<evidence type="ECO:0000256" key="4">
    <source>
        <dbReference type="PROSITE-ProRule" id="PRU00023"/>
    </source>
</evidence>
<feature type="compositionally biased region" description="Basic residues" evidence="5">
    <location>
        <begin position="349"/>
        <end position="358"/>
    </location>
</feature>
<dbReference type="PANTHER" id="PTHR14491:SF3">
    <property type="entry name" value="ANKYRIN REPEAT DOMAIN-CONTAINING PROTEIN SOWAHB"/>
    <property type="match status" value="1"/>
</dbReference>
<dbReference type="InterPro" id="IPR002110">
    <property type="entry name" value="Ankyrin_rpt"/>
</dbReference>
<protein>
    <recommendedName>
        <fullName evidence="6">SOWAHA-C winged helix-turn-helix domain-containing protein</fullName>
    </recommendedName>
</protein>
<dbReference type="Gene3D" id="1.25.40.20">
    <property type="entry name" value="Ankyrin repeat-containing domain"/>
    <property type="match status" value="1"/>
</dbReference>
<dbReference type="OMA" id="EPEEHDW"/>
<dbReference type="InterPro" id="IPR058889">
    <property type="entry name" value="WHD_SOWAHA-C"/>
</dbReference>
<evidence type="ECO:0000259" key="6">
    <source>
        <dbReference type="Pfam" id="PF25877"/>
    </source>
</evidence>
<dbReference type="Pfam" id="PF12796">
    <property type="entry name" value="Ank_2"/>
    <property type="match status" value="1"/>
</dbReference>
<name>A0A3Q3A2Q2_KRYMA</name>
<dbReference type="SUPFAM" id="SSF48403">
    <property type="entry name" value="Ankyrin repeat"/>
    <property type="match status" value="1"/>
</dbReference>
<dbReference type="AlphaFoldDB" id="A0A3Q3A2Q2"/>
<feature type="compositionally biased region" description="Polar residues" evidence="5">
    <location>
        <begin position="359"/>
        <end position="370"/>
    </location>
</feature>
<reference evidence="7" key="2">
    <citation type="submission" date="2025-09" db="UniProtKB">
        <authorList>
            <consortium name="Ensembl"/>
        </authorList>
    </citation>
    <scope>IDENTIFICATION</scope>
</reference>
<dbReference type="GeneTree" id="ENSGT00950000183003"/>
<feature type="compositionally biased region" description="Acidic residues" evidence="5">
    <location>
        <begin position="141"/>
        <end position="151"/>
    </location>
</feature>
<evidence type="ECO:0000256" key="5">
    <source>
        <dbReference type="SAM" id="MobiDB-lite"/>
    </source>
</evidence>
<dbReference type="PROSITE" id="PS50297">
    <property type="entry name" value="ANK_REP_REGION"/>
    <property type="match status" value="1"/>
</dbReference>
<dbReference type="SMART" id="SM00248">
    <property type="entry name" value="ANK"/>
    <property type="match status" value="2"/>
</dbReference>
<dbReference type="InterPro" id="IPR036770">
    <property type="entry name" value="Ankyrin_rpt-contain_sf"/>
</dbReference>
<keyword evidence="1" id="KW-0677">Repeat</keyword>
<evidence type="ECO:0000256" key="3">
    <source>
        <dbReference type="ARBA" id="ARBA00038122"/>
    </source>
</evidence>
<evidence type="ECO:0000313" key="8">
    <source>
        <dbReference type="Proteomes" id="UP000264800"/>
    </source>
</evidence>
<reference evidence="7" key="1">
    <citation type="submission" date="2025-08" db="UniProtKB">
        <authorList>
            <consortium name="Ensembl"/>
        </authorList>
    </citation>
    <scope>IDENTIFICATION</scope>
</reference>
<organism evidence="7 8">
    <name type="scientific">Kryptolebias marmoratus</name>
    <name type="common">Mangrove killifish</name>
    <name type="synonym">Rivulus marmoratus</name>
    <dbReference type="NCBI Taxonomy" id="37003"/>
    <lineage>
        <taxon>Eukaryota</taxon>
        <taxon>Metazoa</taxon>
        <taxon>Chordata</taxon>
        <taxon>Craniata</taxon>
        <taxon>Vertebrata</taxon>
        <taxon>Euteleostomi</taxon>
        <taxon>Actinopterygii</taxon>
        <taxon>Neopterygii</taxon>
        <taxon>Teleostei</taxon>
        <taxon>Neoteleostei</taxon>
        <taxon>Acanthomorphata</taxon>
        <taxon>Ovalentaria</taxon>
        <taxon>Atherinomorphae</taxon>
        <taxon>Cyprinodontiformes</taxon>
        <taxon>Rivulidae</taxon>
        <taxon>Kryptolebias</taxon>
    </lineage>
</organism>
<accession>A0A3Q3A2Q2</accession>
<sequence>MATGSDSVLFFLQSRGGSAKNSDLLLHFRTFLQDPANRDRNRELFKKFVNSVAIVKQVDGASHVLLRRKFRGHVPGAGRDSPGIPAGNYTEPSAVNASAQPAESLAPLQDPDPPRGQEPRLQQVPVRRFRHRPSYKSAVSQDDDDDEEDEEVPVRPGSGGVWPLNPPLSDSGRTISASSPYTTKSPKPPSSSSSPVPLEPREHAWMVNGAVGAWTEIFSLFREDSSLLNKRDFISGFTVLHWIAKHGNHRALNTLRRFFRFGLTFDINAKSTGGQTPLHLAAIHGHKKVIQLLVRKFDADVRLRDTAGKKPWQYLSVRSPDVLQLLGAPPRAALTERVGEAESDWQPKPQRRRLRHHFSSASSGQRPYYSKSSKILKNSHTIVSCPKYLKNSDTIVSRPKY</sequence>
<evidence type="ECO:0000256" key="1">
    <source>
        <dbReference type="ARBA" id="ARBA00022737"/>
    </source>
</evidence>
<dbReference type="Proteomes" id="UP000264800">
    <property type="component" value="Unplaced"/>
</dbReference>
<feature type="region of interest" description="Disordered" evidence="5">
    <location>
        <begin position="73"/>
        <end position="197"/>
    </location>
</feature>
<feature type="region of interest" description="Disordered" evidence="5">
    <location>
        <begin position="337"/>
        <end position="370"/>
    </location>
</feature>
<dbReference type="PANTHER" id="PTHR14491">
    <property type="entry name" value="SOSONDOWAH, ISOFORM G"/>
    <property type="match status" value="1"/>
</dbReference>